<protein>
    <submittedName>
        <fullName evidence="9">GH5_36 / GH5 / GH5_37 / GH5_25 / GH5_39 / G H5_38 / GH5_46 / GH5_22 / GH5_52 / GH5_1</fullName>
    </submittedName>
</protein>
<evidence type="ECO:0000256" key="5">
    <source>
        <dbReference type="ARBA" id="ARBA00023295"/>
    </source>
</evidence>
<comment type="similarity">
    <text evidence="1 7">Belongs to the glycosyl hydrolase 5 (cellulase A) family.</text>
</comment>
<sequence>MKNAAVLAAGVGLAGSTALGAEPVKAGNKLPRWKGFNFLDFFSPDPAVNRNPTTEDYFRWMADWGFDFVRLPMAYPHYLSIDRTRPITPEEVYHIDPQAVDKIDALVDLAHKHKLHVSLNLHRAPGYCVNAGFHEPYNLWTDQAALDAFCFHWNMWAKRYKNVSSKKISFDLVNEPGMREDMNDQHSKRSSVPGAAYRKVAKAAAEAIRRENRKHLVIADGNDTGSTVIPEITDLNIAQSCRGYHPGIISHYKAPWAFKEPDSLPEPLWPGQVGDKYLSRQMLEDFYKPWIGLVKSGVGVHCGECGGWNKTPHDVFLAWFGDVLDILSTHGIGFALWEFKGAFGVLDSGRADVQYEDWYGHKLDRKLLDLMRKA</sequence>
<dbReference type="InterPro" id="IPR017853">
    <property type="entry name" value="GH"/>
</dbReference>
<dbReference type="GO" id="GO:0009986">
    <property type="term" value="C:cell surface"/>
    <property type="evidence" value="ECO:0007669"/>
    <property type="project" value="TreeGrafter"/>
</dbReference>
<keyword evidence="4" id="KW-0119">Carbohydrate metabolism</keyword>
<dbReference type="GO" id="GO:0005576">
    <property type="term" value="C:extracellular region"/>
    <property type="evidence" value="ECO:0007669"/>
    <property type="project" value="TreeGrafter"/>
</dbReference>
<keyword evidence="2 7" id="KW-0378">Hydrolase</keyword>
<evidence type="ECO:0000256" key="7">
    <source>
        <dbReference type="RuleBase" id="RU361153"/>
    </source>
</evidence>
<gene>
    <name evidence="9" type="ORF">AVDCRST_MAG56-3124</name>
</gene>
<reference evidence="9" key="1">
    <citation type="submission" date="2020-02" db="EMBL/GenBank/DDBJ databases">
        <authorList>
            <person name="Meier V. D."/>
        </authorList>
    </citation>
    <scope>NUCLEOTIDE SEQUENCE</scope>
    <source>
        <strain evidence="9">AVDCRST_MAG56</strain>
    </source>
</reference>
<dbReference type="AlphaFoldDB" id="A0A6J4J8V4"/>
<dbReference type="PANTHER" id="PTHR31297:SF41">
    <property type="entry name" value="ENDOGLUCANASE, PUTATIVE (AFU_ORTHOLOGUE AFUA_5G01830)-RELATED"/>
    <property type="match status" value="1"/>
</dbReference>
<dbReference type="InterPro" id="IPR001547">
    <property type="entry name" value="Glyco_hydro_5"/>
</dbReference>
<evidence type="ECO:0000256" key="6">
    <source>
        <dbReference type="ARBA" id="ARBA00023326"/>
    </source>
</evidence>
<proteinExistence type="inferred from homology"/>
<evidence type="ECO:0000259" key="8">
    <source>
        <dbReference type="Pfam" id="PF00150"/>
    </source>
</evidence>
<dbReference type="Pfam" id="PF00150">
    <property type="entry name" value="Cellulase"/>
    <property type="match status" value="1"/>
</dbReference>
<dbReference type="InterPro" id="IPR050386">
    <property type="entry name" value="Glycosyl_hydrolase_5"/>
</dbReference>
<keyword evidence="5 7" id="KW-0326">Glycosidase</keyword>
<feature type="domain" description="Glycoside hydrolase family 5" evidence="8">
    <location>
        <begin position="47"/>
        <end position="340"/>
    </location>
</feature>
<name>A0A6J4J8V4_9SPHI</name>
<dbReference type="EMBL" id="CADCTQ010000264">
    <property type="protein sequence ID" value="CAA9272142.1"/>
    <property type="molecule type" value="Genomic_DNA"/>
</dbReference>
<evidence type="ECO:0000313" key="9">
    <source>
        <dbReference type="EMBL" id="CAA9272142.1"/>
    </source>
</evidence>
<dbReference type="SUPFAM" id="SSF51445">
    <property type="entry name" value="(Trans)glycosidases"/>
    <property type="match status" value="1"/>
</dbReference>
<organism evidence="9">
    <name type="scientific">uncultured Cytophagales bacterium</name>
    <dbReference type="NCBI Taxonomy" id="158755"/>
    <lineage>
        <taxon>Bacteria</taxon>
        <taxon>Pseudomonadati</taxon>
        <taxon>Bacteroidota</taxon>
        <taxon>Sphingobacteriia</taxon>
        <taxon>Sphingobacteriales</taxon>
        <taxon>environmental samples</taxon>
    </lineage>
</organism>
<keyword evidence="6" id="KW-0624">Polysaccharide degradation</keyword>
<dbReference type="GO" id="GO:0030245">
    <property type="term" value="P:cellulose catabolic process"/>
    <property type="evidence" value="ECO:0007669"/>
    <property type="project" value="UniProtKB-KW"/>
</dbReference>
<evidence type="ECO:0000256" key="3">
    <source>
        <dbReference type="ARBA" id="ARBA00023001"/>
    </source>
</evidence>
<dbReference type="GO" id="GO:0008422">
    <property type="term" value="F:beta-glucosidase activity"/>
    <property type="evidence" value="ECO:0007669"/>
    <property type="project" value="TreeGrafter"/>
</dbReference>
<dbReference type="Gene3D" id="3.20.20.80">
    <property type="entry name" value="Glycosidases"/>
    <property type="match status" value="1"/>
</dbReference>
<evidence type="ECO:0000256" key="2">
    <source>
        <dbReference type="ARBA" id="ARBA00022801"/>
    </source>
</evidence>
<keyword evidence="3" id="KW-0136">Cellulose degradation</keyword>
<evidence type="ECO:0000256" key="4">
    <source>
        <dbReference type="ARBA" id="ARBA00023277"/>
    </source>
</evidence>
<evidence type="ECO:0000256" key="1">
    <source>
        <dbReference type="ARBA" id="ARBA00005641"/>
    </source>
</evidence>
<accession>A0A6J4J8V4</accession>
<dbReference type="PANTHER" id="PTHR31297">
    <property type="entry name" value="GLUCAN ENDO-1,6-BETA-GLUCOSIDASE B"/>
    <property type="match status" value="1"/>
</dbReference>